<proteinExistence type="predicted"/>
<dbReference type="Proteomes" id="UP001501207">
    <property type="component" value="Unassembled WGS sequence"/>
</dbReference>
<keyword evidence="3" id="KW-1185">Reference proteome</keyword>
<feature type="chain" id="PRO_5046815236" description="Glycoside hydrolase family 5 domain-containing protein" evidence="1">
    <location>
        <begin position="25"/>
        <end position="420"/>
    </location>
</feature>
<name>A0ABP8G5L7_9BACT</name>
<organism evidence="2 3">
    <name type="scientific">Compostibacter hankyongensis</name>
    <dbReference type="NCBI Taxonomy" id="1007089"/>
    <lineage>
        <taxon>Bacteria</taxon>
        <taxon>Pseudomonadati</taxon>
        <taxon>Bacteroidota</taxon>
        <taxon>Chitinophagia</taxon>
        <taxon>Chitinophagales</taxon>
        <taxon>Chitinophagaceae</taxon>
        <taxon>Compostibacter</taxon>
    </lineage>
</organism>
<accession>A0ABP8G5L7</accession>
<evidence type="ECO:0000313" key="2">
    <source>
        <dbReference type="EMBL" id="GAA4317498.1"/>
    </source>
</evidence>
<dbReference type="EMBL" id="BAABFN010000020">
    <property type="protein sequence ID" value="GAA4317498.1"/>
    <property type="molecule type" value="Genomic_DNA"/>
</dbReference>
<evidence type="ECO:0000313" key="3">
    <source>
        <dbReference type="Proteomes" id="UP001501207"/>
    </source>
</evidence>
<reference evidence="3" key="1">
    <citation type="journal article" date="2019" name="Int. J. Syst. Evol. Microbiol.">
        <title>The Global Catalogue of Microorganisms (GCM) 10K type strain sequencing project: providing services to taxonomists for standard genome sequencing and annotation.</title>
        <authorList>
            <consortium name="The Broad Institute Genomics Platform"/>
            <consortium name="The Broad Institute Genome Sequencing Center for Infectious Disease"/>
            <person name="Wu L."/>
            <person name="Ma J."/>
        </authorList>
    </citation>
    <scope>NUCLEOTIDE SEQUENCE [LARGE SCALE GENOMIC DNA]</scope>
    <source>
        <strain evidence="3">JCM 17664</strain>
    </source>
</reference>
<feature type="signal peptide" evidence="1">
    <location>
        <begin position="1"/>
        <end position="24"/>
    </location>
</feature>
<comment type="caution">
    <text evidence="2">The sequence shown here is derived from an EMBL/GenBank/DDBJ whole genome shotgun (WGS) entry which is preliminary data.</text>
</comment>
<keyword evidence="1" id="KW-0732">Signal</keyword>
<gene>
    <name evidence="2" type="ORF">GCM10023143_29620</name>
</gene>
<dbReference type="RefSeq" id="WP_344980719.1">
    <property type="nucleotide sequence ID" value="NZ_BAABFN010000020.1"/>
</dbReference>
<sequence length="420" mass="47167">MIRILIKKAATVLLLLTFCTALQAQSSRYIFVNTAPGRSWSVAHPSTFNRQIIDEIIEGVGTRGNAELRVGISFVFDFLRADLDSVAASLDRFMALSRQTGIPILINLDGVNWWGARPDLWNWWDPSAPGYNPANRRNVEWSGWSDSLAVKICWRNWGAQLRVLPAPNLSSPAVLAAHIAALQQLIPRIVKWYNQLPADRKYLLGGVKLGHETSIGVNAYYYKKGNRYLEQRPHDPGLDPLESFQAGAGLSGGLAQLGYAAVSTAGIAHQGRITREDIARVVYHYLDTVCQTACHLGLPRELIYTHQGDTYAPWHEHLSFAAAANAWSRPGWSFYSVDPATAGDLGDVLDRREHPGWAAVEWWWPGETEPEWSSHLLQTLTYKDCRFLDIYNWENMLEKSADGRAAIRRVAGMLQKRYAR</sequence>
<protein>
    <recommendedName>
        <fullName evidence="4">Glycoside hydrolase family 5 domain-containing protein</fullName>
    </recommendedName>
</protein>
<evidence type="ECO:0000256" key="1">
    <source>
        <dbReference type="SAM" id="SignalP"/>
    </source>
</evidence>
<evidence type="ECO:0008006" key="4">
    <source>
        <dbReference type="Google" id="ProtNLM"/>
    </source>
</evidence>